<dbReference type="Proteomes" id="UP001605036">
    <property type="component" value="Unassembled WGS sequence"/>
</dbReference>
<proteinExistence type="predicted"/>
<accession>A0ABD1YC28</accession>
<dbReference type="AlphaFoldDB" id="A0ABD1YC28"/>
<reference evidence="2 3" key="1">
    <citation type="submission" date="2024-09" db="EMBL/GenBank/DDBJ databases">
        <title>Chromosome-scale assembly of Riccia fluitans.</title>
        <authorList>
            <person name="Paukszto L."/>
            <person name="Sawicki J."/>
            <person name="Karawczyk K."/>
            <person name="Piernik-Szablinska J."/>
            <person name="Szczecinska M."/>
            <person name="Mazdziarz M."/>
        </authorList>
    </citation>
    <scope>NUCLEOTIDE SEQUENCE [LARGE SCALE GENOMIC DNA]</scope>
    <source>
        <strain evidence="2">Rf_01</strain>
        <tissue evidence="2">Aerial parts of the thallus</tissue>
    </source>
</reference>
<evidence type="ECO:0000256" key="1">
    <source>
        <dbReference type="SAM" id="MobiDB-lite"/>
    </source>
</evidence>
<comment type="caution">
    <text evidence="2">The sequence shown here is derived from an EMBL/GenBank/DDBJ whole genome shotgun (WGS) entry which is preliminary data.</text>
</comment>
<organism evidence="2 3">
    <name type="scientific">Riccia fluitans</name>
    <dbReference type="NCBI Taxonomy" id="41844"/>
    <lineage>
        <taxon>Eukaryota</taxon>
        <taxon>Viridiplantae</taxon>
        <taxon>Streptophyta</taxon>
        <taxon>Embryophyta</taxon>
        <taxon>Marchantiophyta</taxon>
        <taxon>Marchantiopsida</taxon>
        <taxon>Marchantiidae</taxon>
        <taxon>Marchantiales</taxon>
        <taxon>Ricciaceae</taxon>
        <taxon>Riccia</taxon>
    </lineage>
</organism>
<dbReference type="EMBL" id="JBHFFA010000005">
    <property type="protein sequence ID" value="KAL2624323.1"/>
    <property type="molecule type" value="Genomic_DNA"/>
</dbReference>
<protein>
    <submittedName>
        <fullName evidence="2">Uncharacterized protein</fullName>
    </submittedName>
</protein>
<sequence length="171" mass="18777">MIRYQGDSSTAVEQPRIPSSLERSSRSISLLSKSDSAVGDSSQNKEMALQPFLRQQKGLQAPPLNLPCSLLPLQDSHQAQQLQPELESGHQLKEEDTFAIRKAASGSSLKHILVRLCSRKQKPSSCTCRGEGMRSIVWRIIVARCQVNIPKTKSQQKVQVEGSVAEVAAEA</sequence>
<name>A0ABD1YC28_9MARC</name>
<keyword evidence="3" id="KW-1185">Reference proteome</keyword>
<evidence type="ECO:0000313" key="3">
    <source>
        <dbReference type="Proteomes" id="UP001605036"/>
    </source>
</evidence>
<evidence type="ECO:0000313" key="2">
    <source>
        <dbReference type="EMBL" id="KAL2624323.1"/>
    </source>
</evidence>
<feature type="compositionally biased region" description="Low complexity" evidence="1">
    <location>
        <begin position="19"/>
        <end position="36"/>
    </location>
</feature>
<gene>
    <name evidence="2" type="ORF">R1flu_008568</name>
</gene>
<feature type="compositionally biased region" description="Polar residues" evidence="1">
    <location>
        <begin position="1"/>
        <end position="12"/>
    </location>
</feature>
<feature type="region of interest" description="Disordered" evidence="1">
    <location>
        <begin position="1"/>
        <end position="44"/>
    </location>
</feature>